<proteinExistence type="predicted"/>
<protein>
    <submittedName>
        <fullName evidence="2">Uncharacterized protein</fullName>
    </submittedName>
</protein>
<accession>A0A1G2KJS5</accession>
<evidence type="ECO:0000256" key="1">
    <source>
        <dbReference type="SAM" id="MobiDB-lite"/>
    </source>
</evidence>
<feature type="compositionally biased region" description="Polar residues" evidence="1">
    <location>
        <begin position="208"/>
        <end position="221"/>
    </location>
</feature>
<evidence type="ECO:0000313" key="2">
    <source>
        <dbReference type="EMBL" id="OGZ99696.1"/>
    </source>
</evidence>
<evidence type="ECO:0000313" key="3">
    <source>
        <dbReference type="Proteomes" id="UP000179023"/>
    </source>
</evidence>
<dbReference type="AlphaFoldDB" id="A0A1G2KJS5"/>
<reference evidence="2 3" key="1">
    <citation type="journal article" date="2016" name="Nat. Commun.">
        <title>Thousands of microbial genomes shed light on interconnected biogeochemical processes in an aquifer system.</title>
        <authorList>
            <person name="Anantharaman K."/>
            <person name="Brown C.T."/>
            <person name="Hug L.A."/>
            <person name="Sharon I."/>
            <person name="Castelle C.J."/>
            <person name="Probst A.J."/>
            <person name="Thomas B.C."/>
            <person name="Singh A."/>
            <person name="Wilkins M.J."/>
            <person name="Karaoz U."/>
            <person name="Brodie E.L."/>
            <person name="Williams K.H."/>
            <person name="Hubbard S.S."/>
            <person name="Banfield J.F."/>
        </authorList>
    </citation>
    <scope>NUCLEOTIDE SEQUENCE [LARGE SCALE GENOMIC DNA]</scope>
</reference>
<gene>
    <name evidence="2" type="ORF">A3C07_01935</name>
</gene>
<feature type="region of interest" description="Disordered" evidence="1">
    <location>
        <begin position="206"/>
        <end position="253"/>
    </location>
</feature>
<feature type="compositionally biased region" description="Basic and acidic residues" evidence="1">
    <location>
        <begin position="223"/>
        <end position="238"/>
    </location>
</feature>
<organism evidence="2 3">
    <name type="scientific">Candidatus Sungbacteria bacterium RIFCSPHIGHO2_02_FULL_47_11</name>
    <dbReference type="NCBI Taxonomy" id="1802270"/>
    <lineage>
        <taxon>Bacteria</taxon>
        <taxon>Candidatus Sungiibacteriota</taxon>
    </lineage>
</organism>
<dbReference type="Proteomes" id="UP000179023">
    <property type="component" value="Unassembled WGS sequence"/>
</dbReference>
<dbReference type="EMBL" id="MHQI01000034">
    <property type="protein sequence ID" value="OGZ99696.1"/>
    <property type="molecule type" value="Genomic_DNA"/>
</dbReference>
<sequence>MVDILEQHAGLFRKVFAAGAKEMLRTLKFRDLAAKNREAREAKDKDAQKALKPLFDAARDERRAFYTEVKTLRDETDALGDPEKHKFRGAVRTKAVANGFRGKVGGTIHNLAHQVLWVIMPWDQDTHAFLRQRDEHNLMDLTEISPRILERLISRVAPSVQKMADKIPSLEDLVDGVAEVELPSEEELEAFDYKARDLERLRNLLGRIQTSHNRPRQQNGGEQRGEDEGHRGKGDKKDRGKGRGRRDKDEAQE</sequence>
<name>A0A1G2KJS5_9BACT</name>
<comment type="caution">
    <text evidence="2">The sequence shown here is derived from an EMBL/GenBank/DDBJ whole genome shotgun (WGS) entry which is preliminary data.</text>
</comment>